<keyword evidence="3 5" id="KW-0560">Oxidoreductase</keyword>
<evidence type="ECO:0000256" key="3">
    <source>
        <dbReference type="ARBA" id="ARBA00023002"/>
    </source>
</evidence>
<dbReference type="Pfam" id="PF00255">
    <property type="entry name" value="GSHPx"/>
    <property type="match status" value="1"/>
</dbReference>
<dbReference type="PANTHER" id="PTHR11592:SF78">
    <property type="entry name" value="GLUTATHIONE PEROXIDASE"/>
    <property type="match status" value="1"/>
</dbReference>
<dbReference type="PROSITE" id="PS00460">
    <property type="entry name" value="GLUTATHIONE_PEROXID_1"/>
    <property type="match status" value="1"/>
</dbReference>
<dbReference type="Gene3D" id="3.40.30.10">
    <property type="entry name" value="Glutaredoxin"/>
    <property type="match status" value="1"/>
</dbReference>
<organism evidence="6 7">
    <name type="scientific">Acetobacter garciniae</name>
    <dbReference type="NCBI Taxonomy" id="2817435"/>
    <lineage>
        <taxon>Bacteria</taxon>
        <taxon>Pseudomonadati</taxon>
        <taxon>Pseudomonadota</taxon>
        <taxon>Alphaproteobacteria</taxon>
        <taxon>Acetobacterales</taxon>
        <taxon>Acetobacteraceae</taxon>
        <taxon>Acetobacter</taxon>
    </lineage>
</organism>
<protein>
    <recommendedName>
        <fullName evidence="5">Glutathione peroxidase</fullName>
    </recommendedName>
</protein>
<evidence type="ECO:0000313" key="6">
    <source>
        <dbReference type="EMBL" id="MBO1325839.1"/>
    </source>
</evidence>
<dbReference type="Proteomes" id="UP000664073">
    <property type="component" value="Unassembled WGS sequence"/>
</dbReference>
<reference evidence="6" key="1">
    <citation type="submission" date="2021-03" db="EMBL/GenBank/DDBJ databases">
        <title>The complete genome sequence of Acetobacter sp. TBRC 12339.</title>
        <authorList>
            <person name="Charoenyingcharoen P."/>
            <person name="Yukphan P."/>
        </authorList>
    </citation>
    <scope>NUCLEOTIDE SEQUENCE</scope>
    <source>
        <strain evidence="6">TBRC 12339</strain>
    </source>
</reference>
<dbReference type="PRINTS" id="PR01011">
    <property type="entry name" value="GLUTPROXDASE"/>
</dbReference>
<dbReference type="PROSITE" id="PS51355">
    <property type="entry name" value="GLUTATHIONE_PEROXID_3"/>
    <property type="match status" value="1"/>
</dbReference>
<dbReference type="RefSeq" id="WP_207846489.1">
    <property type="nucleotide sequence ID" value="NZ_JAFVMH010000006.1"/>
</dbReference>
<accession>A0A939KQS3</accession>
<keyword evidence="7" id="KW-1185">Reference proteome</keyword>
<dbReference type="InterPro" id="IPR000889">
    <property type="entry name" value="Glutathione_peroxidase"/>
</dbReference>
<dbReference type="InterPro" id="IPR029759">
    <property type="entry name" value="GPX_AS"/>
</dbReference>
<gene>
    <name evidence="6" type="ORF">J2D77_11800</name>
</gene>
<dbReference type="AlphaFoldDB" id="A0A939KQS3"/>
<dbReference type="InterPro" id="IPR036249">
    <property type="entry name" value="Thioredoxin-like_sf"/>
</dbReference>
<evidence type="ECO:0000256" key="5">
    <source>
        <dbReference type="RuleBase" id="RU000499"/>
    </source>
</evidence>
<feature type="active site" evidence="4">
    <location>
        <position position="36"/>
    </location>
</feature>
<comment type="caution">
    <text evidence="6">The sequence shown here is derived from an EMBL/GenBank/DDBJ whole genome shotgun (WGS) entry which is preliminary data.</text>
</comment>
<evidence type="ECO:0000256" key="2">
    <source>
        <dbReference type="ARBA" id="ARBA00022559"/>
    </source>
</evidence>
<dbReference type="GO" id="GO:0034599">
    <property type="term" value="P:cellular response to oxidative stress"/>
    <property type="evidence" value="ECO:0007669"/>
    <property type="project" value="TreeGrafter"/>
</dbReference>
<evidence type="ECO:0000256" key="4">
    <source>
        <dbReference type="PIRSR" id="PIRSR000303-1"/>
    </source>
</evidence>
<comment type="similarity">
    <text evidence="1 5">Belongs to the glutathione peroxidase family.</text>
</comment>
<evidence type="ECO:0000313" key="7">
    <source>
        <dbReference type="Proteomes" id="UP000664073"/>
    </source>
</evidence>
<dbReference type="PIRSF" id="PIRSF000303">
    <property type="entry name" value="Glutathion_perox"/>
    <property type="match status" value="1"/>
</dbReference>
<evidence type="ECO:0000256" key="1">
    <source>
        <dbReference type="ARBA" id="ARBA00006926"/>
    </source>
</evidence>
<proteinExistence type="inferred from homology"/>
<dbReference type="CDD" id="cd00340">
    <property type="entry name" value="GSH_Peroxidase"/>
    <property type="match status" value="1"/>
</dbReference>
<sequence>MTCVYNFTLPGLEGGSIDLGTYRGKPILLVNTASLCGFTPQYEGLQALWTQFNKAGLVIVGIPSDDFGHQEPGSAHEIATFCQRNYGVTFPMAARCHVKGGEAIPLFKWLDSQLGILARPRWNFFKYLTNRQGMPATWFSSLTPPTAWRVRHAVEQVLQAD</sequence>
<dbReference type="EMBL" id="JAFVMH010000006">
    <property type="protein sequence ID" value="MBO1325839.1"/>
    <property type="molecule type" value="Genomic_DNA"/>
</dbReference>
<dbReference type="SUPFAM" id="SSF52833">
    <property type="entry name" value="Thioredoxin-like"/>
    <property type="match status" value="1"/>
</dbReference>
<dbReference type="GO" id="GO:0004601">
    <property type="term" value="F:peroxidase activity"/>
    <property type="evidence" value="ECO:0007669"/>
    <property type="project" value="UniProtKB-KW"/>
</dbReference>
<name>A0A939KQS3_9PROT</name>
<dbReference type="PANTHER" id="PTHR11592">
    <property type="entry name" value="GLUTATHIONE PEROXIDASE"/>
    <property type="match status" value="1"/>
</dbReference>
<keyword evidence="2 5" id="KW-0575">Peroxidase</keyword>